<proteinExistence type="predicted"/>
<reference evidence="3 4" key="1">
    <citation type="submission" date="2010-08" db="EMBL/GenBank/DDBJ databases">
        <authorList>
            <person name="Weinstock G."/>
            <person name="Sodergren E."/>
            <person name="Clifton S."/>
            <person name="Fulton L."/>
            <person name="Fulton B."/>
            <person name="Courtney L."/>
            <person name="Fronick C."/>
            <person name="Harrison M."/>
            <person name="Strong C."/>
            <person name="Farmer C."/>
            <person name="Delahaunty K."/>
            <person name="Markovic C."/>
            <person name="Hall O."/>
            <person name="Minx P."/>
            <person name="Tomlinson C."/>
            <person name="Mitreva M."/>
            <person name="Hou S."/>
            <person name="Chen J."/>
            <person name="Wollam A."/>
            <person name="Pepin K.H."/>
            <person name="Johnson M."/>
            <person name="Bhonagiri V."/>
            <person name="Zhang X."/>
            <person name="Suruliraj S."/>
            <person name="Warren W."/>
            <person name="Chinwalla A."/>
            <person name="Mardis E.R."/>
            <person name="Wilson R.K."/>
        </authorList>
    </citation>
    <scope>NUCLEOTIDE SEQUENCE [LARGE SCALE GENOMIC DNA]</scope>
    <source>
        <strain evidence="3 4">F0359</strain>
    </source>
</reference>
<protein>
    <submittedName>
        <fullName evidence="3">Uncharacterized protein</fullName>
    </submittedName>
</protein>
<dbReference type="PANTHER" id="PTHR31435:SF9">
    <property type="entry name" value="PROTEIN NATD1"/>
    <property type="match status" value="1"/>
</dbReference>
<sequence>MDFIYEPERIIIKNEENKIVGEIDFPVQADGNYVITHTFVDDSLRGQGMAGKLVQAAVDYIENQGKKTGATCSYAQVWAKRHEKEYGHVFTE</sequence>
<dbReference type="eggNOG" id="COG2388">
    <property type="taxonomic scope" value="Bacteria"/>
</dbReference>
<gene>
    <name evidence="3" type="ORF">HMPREF9429_01385</name>
</gene>
<dbReference type="STRING" id="706434.HMPREF9429_01385"/>
<organism evidence="3 4">
    <name type="scientific">Megasphaera micronuciformis F0359</name>
    <dbReference type="NCBI Taxonomy" id="706434"/>
    <lineage>
        <taxon>Bacteria</taxon>
        <taxon>Bacillati</taxon>
        <taxon>Bacillota</taxon>
        <taxon>Negativicutes</taxon>
        <taxon>Veillonellales</taxon>
        <taxon>Veillonellaceae</taxon>
        <taxon>Megasphaera</taxon>
    </lineage>
</organism>
<feature type="domain" description="N-acetyltransferase" evidence="1">
    <location>
        <begin position="1"/>
        <end position="92"/>
    </location>
</feature>
<dbReference type="EMBL" id="AECS01000038">
    <property type="protein sequence ID" value="EFQ03714.1"/>
    <property type="molecule type" value="Genomic_DNA"/>
</dbReference>
<dbReference type="Gene3D" id="3.40.630.30">
    <property type="match status" value="1"/>
</dbReference>
<dbReference type="GO" id="GO:0016747">
    <property type="term" value="F:acyltransferase activity, transferring groups other than amino-acyl groups"/>
    <property type="evidence" value="ECO:0007669"/>
    <property type="project" value="InterPro"/>
</dbReference>
<dbReference type="CDD" id="cd04301">
    <property type="entry name" value="NAT_SF"/>
    <property type="match status" value="1"/>
</dbReference>
<keyword evidence="4" id="KW-1185">Reference proteome</keyword>
<name>E2ZD48_9FIRM</name>
<dbReference type="Pfam" id="PF14542">
    <property type="entry name" value="Acetyltransf_CG"/>
    <property type="match status" value="1"/>
</dbReference>
<dbReference type="SUPFAM" id="SSF55729">
    <property type="entry name" value="Acyl-CoA N-acyltransferases (Nat)"/>
    <property type="match status" value="1"/>
</dbReference>
<dbReference type="InterPro" id="IPR000182">
    <property type="entry name" value="GNAT_dom"/>
</dbReference>
<dbReference type="PANTHER" id="PTHR31435">
    <property type="entry name" value="PROTEIN NATD1"/>
    <property type="match status" value="1"/>
</dbReference>
<dbReference type="PROSITE" id="PS51729">
    <property type="entry name" value="GNAT_YJDJ"/>
    <property type="match status" value="1"/>
</dbReference>
<dbReference type="RefSeq" id="WP_006942559.1">
    <property type="nucleotide sequence ID" value="NZ_GL538208.1"/>
</dbReference>
<evidence type="ECO:0000313" key="3">
    <source>
        <dbReference type="EMBL" id="EFQ03714.1"/>
    </source>
</evidence>
<evidence type="ECO:0000259" key="1">
    <source>
        <dbReference type="PROSITE" id="PS51186"/>
    </source>
</evidence>
<evidence type="ECO:0000313" key="4">
    <source>
        <dbReference type="Proteomes" id="UP000003195"/>
    </source>
</evidence>
<comment type="caution">
    <text evidence="3">The sequence shown here is derived from an EMBL/GenBank/DDBJ whole genome shotgun (WGS) entry which is preliminary data.</text>
</comment>
<evidence type="ECO:0000259" key="2">
    <source>
        <dbReference type="PROSITE" id="PS51729"/>
    </source>
</evidence>
<dbReference type="AlphaFoldDB" id="E2ZD48"/>
<dbReference type="PROSITE" id="PS51186">
    <property type="entry name" value="GNAT"/>
    <property type="match status" value="1"/>
</dbReference>
<dbReference type="Proteomes" id="UP000003195">
    <property type="component" value="Unassembled WGS sequence"/>
</dbReference>
<dbReference type="InterPro" id="IPR031165">
    <property type="entry name" value="GNAT_YJDJ"/>
</dbReference>
<feature type="domain" description="N-acetyltransferase" evidence="2">
    <location>
        <begin position="2"/>
        <end position="91"/>
    </location>
</feature>
<dbReference type="HOGENOM" id="CLU_132888_2_2_9"/>
<dbReference type="OrthoDB" id="9793389at2"/>
<dbReference type="InterPro" id="IPR016181">
    <property type="entry name" value="Acyl_CoA_acyltransferase"/>
</dbReference>
<accession>E2ZD48</accession>
<dbReference type="InterPro" id="IPR045057">
    <property type="entry name" value="Gcn5-rel_NAT"/>
</dbReference>